<accession>A0A0R1NU97</accession>
<sequence>MQYDEVKHTKGVNFVGEKGMTYSFIAFKVGKWDEKLGKNVQNPHAKMNNLSLRKAMLHAMNIDQVNQRFFRGLDYRVNSLIPAQFGKFHDAKVPVYSSNLEKANKLLDQAGYKKDKQTGYRLQPNGKKLTINLAVHVSDINVEALWTNYIQEWKKIGLKAEFLTGRPMGFNNWINAIKSSDPRIDVLSNAWDPSGDSSPAVFYEEKMPYNFALFVSPMNK</sequence>
<keyword evidence="2" id="KW-0813">Transport</keyword>
<dbReference type="SUPFAM" id="SSF53850">
    <property type="entry name" value="Periplasmic binding protein-like II"/>
    <property type="match status" value="1"/>
</dbReference>
<comment type="caution">
    <text evidence="5">The sequence shown here is derived from an EMBL/GenBank/DDBJ whole genome shotgun (WGS) entry which is preliminary data.</text>
</comment>
<protein>
    <submittedName>
        <fullName evidence="5">Oligopeptide ABC superfamily ATP binding cassette transporter, binding protein</fullName>
    </submittedName>
</protein>
<name>A0A0R1NU97_9LACO</name>
<evidence type="ECO:0000256" key="2">
    <source>
        <dbReference type="ARBA" id="ARBA00022448"/>
    </source>
</evidence>
<dbReference type="InterPro" id="IPR000914">
    <property type="entry name" value="SBP_5_dom"/>
</dbReference>
<proteinExistence type="inferred from homology"/>
<keyword evidence="3" id="KW-0732">Signal</keyword>
<dbReference type="Pfam" id="PF00496">
    <property type="entry name" value="SBP_bac_5"/>
    <property type="match status" value="1"/>
</dbReference>
<dbReference type="Gene3D" id="3.10.105.10">
    <property type="entry name" value="Dipeptide-binding Protein, Domain 3"/>
    <property type="match status" value="1"/>
</dbReference>
<dbReference type="AlphaFoldDB" id="A0A0R1NU97"/>
<dbReference type="eggNOG" id="COG0747">
    <property type="taxonomic scope" value="Bacteria"/>
</dbReference>
<dbReference type="STRING" id="1423748.FC37_GL000885"/>
<evidence type="ECO:0000256" key="1">
    <source>
        <dbReference type="ARBA" id="ARBA00005695"/>
    </source>
</evidence>
<reference evidence="5 6" key="1">
    <citation type="journal article" date="2015" name="Genome Announc.">
        <title>Expanding the biotechnology potential of lactobacilli through comparative genomics of 213 strains and associated genera.</title>
        <authorList>
            <person name="Sun Z."/>
            <person name="Harris H.M."/>
            <person name="McCann A."/>
            <person name="Guo C."/>
            <person name="Argimon S."/>
            <person name="Zhang W."/>
            <person name="Yang X."/>
            <person name="Jeffery I.B."/>
            <person name="Cooney J.C."/>
            <person name="Kagawa T.F."/>
            <person name="Liu W."/>
            <person name="Song Y."/>
            <person name="Salvetti E."/>
            <person name="Wrobel A."/>
            <person name="Rasinkangas P."/>
            <person name="Parkhill J."/>
            <person name="Rea M.C."/>
            <person name="O'Sullivan O."/>
            <person name="Ritari J."/>
            <person name="Douillard F.P."/>
            <person name="Paul Ross R."/>
            <person name="Yang R."/>
            <person name="Briner A.E."/>
            <person name="Felis G.E."/>
            <person name="de Vos W.M."/>
            <person name="Barrangou R."/>
            <person name="Klaenhammer T.R."/>
            <person name="Caufield P.W."/>
            <person name="Cui Y."/>
            <person name="Zhang H."/>
            <person name="O'Toole P.W."/>
        </authorList>
    </citation>
    <scope>NUCLEOTIDE SEQUENCE [LARGE SCALE GENOMIC DNA]</scope>
    <source>
        <strain evidence="5 6">DSM 10532</strain>
    </source>
</reference>
<dbReference type="PANTHER" id="PTHR30290">
    <property type="entry name" value="PERIPLASMIC BINDING COMPONENT OF ABC TRANSPORTER"/>
    <property type="match status" value="1"/>
</dbReference>
<gene>
    <name evidence="5" type="ORF">FC37_GL000885</name>
</gene>
<evidence type="ECO:0000313" key="6">
    <source>
        <dbReference type="Proteomes" id="UP000051311"/>
    </source>
</evidence>
<comment type="similarity">
    <text evidence="1">Belongs to the bacterial solute-binding protein 5 family.</text>
</comment>
<dbReference type="EMBL" id="AZEL01000024">
    <property type="protein sequence ID" value="KRL23615.1"/>
    <property type="molecule type" value="Genomic_DNA"/>
</dbReference>
<dbReference type="PANTHER" id="PTHR30290:SF9">
    <property type="entry name" value="OLIGOPEPTIDE-BINDING PROTEIN APPA"/>
    <property type="match status" value="1"/>
</dbReference>
<evidence type="ECO:0000259" key="4">
    <source>
        <dbReference type="Pfam" id="PF00496"/>
    </source>
</evidence>
<dbReference type="InterPro" id="IPR039424">
    <property type="entry name" value="SBP_5"/>
</dbReference>
<dbReference type="GO" id="GO:1904680">
    <property type="term" value="F:peptide transmembrane transporter activity"/>
    <property type="evidence" value="ECO:0007669"/>
    <property type="project" value="TreeGrafter"/>
</dbReference>
<organism evidence="5 6">
    <name type="scientific">Lactobacillus gallinarum DSM 10532 = JCM 2011</name>
    <dbReference type="NCBI Taxonomy" id="1423748"/>
    <lineage>
        <taxon>Bacteria</taxon>
        <taxon>Bacillati</taxon>
        <taxon>Bacillota</taxon>
        <taxon>Bacilli</taxon>
        <taxon>Lactobacillales</taxon>
        <taxon>Lactobacillaceae</taxon>
        <taxon>Lactobacillus</taxon>
    </lineage>
</organism>
<dbReference type="PATRIC" id="fig|1423748.3.peg.930"/>
<evidence type="ECO:0000313" key="5">
    <source>
        <dbReference type="EMBL" id="KRL23615.1"/>
    </source>
</evidence>
<evidence type="ECO:0000256" key="3">
    <source>
        <dbReference type="ARBA" id="ARBA00022729"/>
    </source>
</evidence>
<dbReference type="GO" id="GO:0015833">
    <property type="term" value="P:peptide transport"/>
    <property type="evidence" value="ECO:0007669"/>
    <property type="project" value="TreeGrafter"/>
</dbReference>
<dbReference type="Proteomes" id="UP000051311">
    <property type="component" value="Unassembled WGS sequence"/>
</dbReference>
<feature type="domain" description="Solute-binding protein family 5" evidence="4">
    <location>
        <begin position="3"/>
        <end position="201"/>
    </location>
</feature>